<evidence type="ECO:0000313" key="1">
    <source>
        <dbReference type="EMBL" id="CAF5030263.1"/>
    </source>
</evidence>
<comment type="caution">
    <text evidence="1">The sequence shown here is derived from an EMBL/GenBank/DDBJ whole genome shotgun (WGS) entry which is preliminary data.</text>
</comment>
<accession>A0A822C0I9</accession>
<dbReference type="Proteomes" id="UP000663848">
    <property type="component" value="Unassembled WGS sequence"/>
</dbReference>
<dbReference type="AlphaFoldDB" id="A0A822C0I9"/>
<sequence>VNMAYTIITKEKIKELRQIAEHCEKLKANAESYQKAIAHLDQFLQQLMRDAEDVD</sequence>
<gene>
    <name evidence="1" type="ORF">QYT958_LOCUS40615</name>
</gene>
<evidence type="ECO:0000313" key="2">
    <source>
        <dbReference type="Proteomes" id="UP000663848"/>
    </source>
</evidence>
<feature type="non-terminal residue" evidence="1">
    <location>
        <position position="1"/>
    </location>
</feature>
<protein>
    <submittedName>
        <fullName evidence="1">Uncharacterized protein</fullName>
    </submittedName>
</protein>
<proteinExistence type="predicted"/>
<reference evidence="1" key="1">
    <citation type="submission" date="2021-02" db="EMBL/GenBank/DDBJ databases">
        <authorList>
            <person name="Nowell W R."/>
        </authorList>
    </citation>
    <scope>NUCLEOTIDE SEQUENCE</scope>
</reference>
<dbReference type="EMBL" id="CAJOBR010042630">
    <property type="protein sequence ID" value="CAF5030263.1"/>
    <property type="molecule type" value="Genomic_DNA"/>
</dbReference>
<name>A0A822C0I9_9BILA</name>
<organism evidence="1 2">
    <name type="scientific">Rotaria socialis</name>
    <dbReference type="NCBI Taxonomy" id="392032"/>
    <lineage>
        <taxon>Eukaryota</taxon>
        <taxon>Metazoa</taxon>
        <taxon>Spiralia</taxon>
        <taxon>Gnathifera</taxon>
        <taxon>Rotifera</taxon>
        <taxon>Eurotatoria</taxon>
        <taxon>Bdelloidea</taxon>
        <taxon>Philodinida</taxon>
        <taxon>Philodinidae</taxon>
        <taxon>Rotaria</taxon>
    </lineage>
</organism>